<proteinExistence type="predicted"/>
<protein>
    <submittedName>
        <fullName evidence="1">Uncharacterized protein</fullName>
    </submittedName>
</protein>
<dbReference type="EMBL" id="DUZY01000001">
    <property type="protein sequence ID" value="DAD25195.1"/>
    <property type="molecule type" value="Genomic_DNA"/>
</dbReference>
<evidence type="ECO:0000313" key="1">
    <source>
        <dbReference type="EMBL" id="DAD25195.1"/>
    </source>
</evidence>
<keyword evidence="2" id="KW-1185">Reference proteome</keyword>
<name>A0A822Y2A9_NELNU</name>
<dbReference type="AlphaFoldDB" id="A0A822Y2A9"/>
<dbReference type="Proteomes" id="UP000607653">
    <property type="component" value="Unassembled WGS sequence"/>
</dbReference>
<gene>
    <name evidence="1" type="ORF">HUJ06_026659</name>
</gene>
<sequence>MPLKDNQQVIGKEQSVDLGMGLNPNLNQSRGTEVLLSSIQGGPAACNICYK</sequence>
<organism evidence="1 2">
    <name type="scientific">Nelumbo nucifera</name>
    <name type="common">Sacred lotus</name>
    <dbReference type="NCBI Taxonomy" id="4432"/>
    <lineage>
        <taxon>Eukaryota</taxon>
        <taxon>Viridiplantae</taxon>
        <taxon>Streptophyta</taxon>
        <taxon>Embryophyta</taxon>
        <taxon>Tracheophyta</taxon>
        <taxon>Spermatophyta</taxon>
        <taxon>Magnoliopsida</taxon>
        <taxon>Proteales</taxon>
        <taxon>Nelumbonaceae</taxon>
        <taxon>Nelumbo</taxon>
    </lineage>
</organism>
<reference evidence="1 2" key="1">
    <citation type="journal article" date="2020" name="Mol. Biol. Evol.">
        <title>Distinct Expression and Methylation Patterns for Genes with Different Fates following a Single Whole-Genome Duplication in Flowering Plants.</title>
        <authorList>
            <person name="Shi T."/>
            <person name="Rahmani R.S."/>
            <person name="Gugger P.F."/>
            <person name="Wang M."/>
            <person name="Li H."/>
            <person name="Zhang Y."/>
            <person name="Li Z."/>
            <person name="Wang Q."/>
            <person name="Van de Peer Y."/>
            <person name="Marchal K."/>
            <person name="Chen J."/>
        </authorList>
    </citation>
    <scope>NUCLEOTIDE SEQUENCE [LARGE SCALE GENOMIC DNA]</scope>
    <source>
        <tissue evidence="1">Leaf</tissue>
    </source>
</reference>
<comment type="caution">
    <text evidence="1">The sequence shown here is derived from an EMBL/GenBank/DDBJ whole genome shotgun (WGS) entry which is preliminary data.</text>
</comment>
<accession>A0A822Y2A9</accession>
<evidence type="ECO:0000313" key="2">
    <source>
        <dbReference type="Proteomes" id="UP000607653"/>
    </source>
</evidence>